<evidence type="ECO:0000313" key="3">
    <source>
        <dbReference type="EMBL" id="ACI31326.1"/>
    </source>
</evidence>
<dbReference type="Pfam" id="PF00583">
    <property type="entry name" value="Acetyltransf_1"/>
    <property type="match status" value="1"/>
</dbReference>
<gene>
    <name evidence="2" type="primary">aacA29b</name>
</gene>
<dbReference type="EMBL" id="FN397622">
    <property type="protein sequence ID" value="CAZ48624.1"/>
    <property type="molecule type" value="Genomic_DNA"/>
</dbReference>
<evidence type="ECO:0000313" key="7">
    <source>
        <dbReference type="EMBL" id="CAZ48603.1"/>
    </source>
</evidence>
<feature type="domain" description="N-acetyltransferase" evidence="1">
    <location>
        <begin position="1"/>
        <end position="131"/>
    </location>
</feature>
<evidence type="ECO:0000313" key="2">
    <source>
        <dbReference type="EMBL" id="AAK26254.2"/>
    </source>
</evidence>
<dbReference type="EMBL" id="FN397621">
    <property type="protein sequence ID" value="CAZ48620.1"/>
    <property type="molecule type" value="Genomic_DNA"/>
</dbReference>
<dbReference type="GO" id="GO:0016747">
    <property type="term" value="F:acyltransferase activity, transferring groups other than amino-acyl groups"/>
    <property type="evidence" value="ECO:0007669"/>
    <property type="project" value="InterPro"/>
</dbReference>
<dbReference type="Gene3D" id="3.40.630.30">
    <property type="match status" value="1"/>
</dbReference>
<dbReference type="NCBIfam" id="NF000050">
    <property type="entry name" value="AAC_6p_A29"/>
    <property type="match status" value="1"/>
</dbReference>
<dbReference type="EMBL" id="EU118148">
    <property type="protein sequence ID" value="ACI31326.1"/>
    <property type="molecule type" value="Genomic_DNA"/>
</dbReference>
<keyword evidence="2" id="KW-0808">Transferase</keyword>
<reference evidence="2" key="1">
    <citation type="journal article" date="2001" name="Antimicrob. Agents Chemother.">
        <title>Characterization of Class 1 integrons from Pseudomonas aeruginosa that contain the bla(VIM-2) carbapenem-hydrolyzing beta-lactamase gene and of two novel aminoglycoside resistance gene cassettes.</title>
        <authorList>
            <person name="Poirel L."/>
            <person name="Lambert T."/>
            <person name="Turkoglu S."/>
            <person name="Ronco E."/>
            <person name="Gaillard J."/>
            <person name="Nordmann P."/>
        </authorList>
    </citation>
    <scope>NUCLEOTIDE SEQUENCE</scope>
</reference>
<accession>Q9AIK8</accession>
<dbReference type="EMBL" id="FN397624">
    <property type="protein sequence ID" value="CAZ48635.1"/>
    <property type="molecule type" value="Genomic_DNA"/>
</dbReference>
<evidence type="ECO:0000313" key="9">
    <source>
        <dbReference type="EMBL" id="CAZ48615.1"/>
    </source>
</evidence>
<dbReference type="AlphaFoldDB" id="Q9AIK8"/>
<dbReference type="InterPro" id="IPR000182">
    <property type="entry name" value="GNAT_dom"/>
</dbReference>
<evidence type="ECO:0000313" key="11">
    <source>
        <dbReference type="EMBL" id="CAZ48624.1"/>
    </source>
</evidence>
<name>Q9AIK8_PSEAI</name>
<evidence type="ECO:0000313" key="10">
    <source>
        <dbReference type="EMBL" id="CAZ48620.1"/>
    </source>
</evidence>
<dbReference type="EMBL" id="FN397626">
    <property type="protein sequence ID" value="CAZ48645.1"/>
    <property type="molecule type" value="Genomic_DNA"/>
</dbReference>
<dbReference type="EMBL" id="FN397620">
    <property type="protein sequence ID" value="CAZ48615.1"/>
    <property type="molecule type" value="Genomic_DNA"/>
</dbReference>
<dbReference type="PROSITE" id="PS51186">
    <property type="entry name" value="GNAT"/>
    <property type="match status" value="1"/>
</dbReference>
<reference evidence="6" key="5">
    <citation type="submission" date="2011-02" db="EMBL/GenBank/DDBJ databases">
        <title>GIM-1 and VIM-2-like metallo-beta-lactamases in Pseudomonas aeruginosa from Germany.</title>
        <authorList>
            <person name="Frontzek A."/>
            <person name="Rieber H."/>
        </authorList>
    </citation>
    <scope>NUCLEOTIDE SEQUENCE</scope>
    <source>
        <strain evidence="6">MG4549</strain>
    </source>
</reference>
<evidence type="ECO:0000313" key="5">
    <source>
        <dbReference type="EMBL" id="ADU86604.1"/>
    </source>
</evidence>
<dbReference type="InterPro" id="IPR016181">
    <property type="entry name" value="Acyl_CoA_acyltransferase"/>
</dbReference>
<evidence type="ECO:0000313" key="14">
    <source>
        <dbReference type="EMBL" id="CAZ48645.1"/>
    </source>
</evidence>
<reference evidence="3" key="2">
    <citation type="journal article" date="2009" name="Antimicrob. Agents Chemother.">
        <title>Molecular epidemiology of outbreak-related pseudomonas aeruginosa strains carrying the novel variant blaVIM-17 metallo-beta-lactamase gene.</title>
        <authorList>
            <person name="Siarkou V.I."/>
            <person name="Vitti D."/>
            <person name="Protonotariou E."/>
            <person name="Ikonomidis A."/>
            <person name="Sofianou D."/>
        </authorList>
    </citation>
    <scope>NUCLEOTIDE SEQUENCE</scope>
    <source>
        <strain evidence="4">D1802</strain>
        <strain evidence="3">D2816</strain>
    </source>
</reference>
<dbReference type="EMBL" id="FN397619">
    <property type="protein sequence ID" value="CAZ48610.1"/>
    <property type="molecule type" value="Genomic_DNA"/>
</dbReference>
<evidence type="ECO:0000313" key="13">
    <source>
        <dbReference type="EMBL" id="CAZ48640.1"/>
    </source>
</evidence>
<reference evidence="7" key="3">
    <citation type="journal article" date="2010" name="Antimicrob. Agents Chemother.">
        <title>Molecular Epidemiology of Metallo-(beta)-Lactamase-Producing Pseudomonas aeruginosa Isolates from Norway and Sweden Shows Import of International Clones and Local Clonal Expansion.</title>
        <authorList>
            <person name="Samuelsen O."/>
            <person name="Toleman M.A."/>
            <person name="Sundsfjord A."/>
            <person name="Rydberg J."/>
            <person name="M. Leegaard T."/>
            <person name="Walder M."/>
            <person name="Lia A."/>
            <person name="Ranheim T.E."/>
            <person name="Rajendra Y."/>
            <person name="Hermansen N.O."/>
            <person name="Walsh T.R."/>
            <person name="Giske C.G."/>
        </authorList>
    </citation>
    <scope>NUCLEOTIDE SEQUENCE</scope>
    <source>
        <strain evidence="12">AK-5493</strain>
        <strain evidence="10">B4-25753</strain>
        <strain evidence="13">BNL-1681</strain>
        <strain evidence="8">BU-20287</strain>
        <strain evidence="9">BU-36178</strain>
        <strain evidence="11">BU-43038</strain>
        <strain evidence="7">K45-32</strain>
        <strain evidence="14">U9-19005</strain>
    </source>
</reference>
<dbReference type="EMBL" id="EU118149">
    <property type="protein sequence ID" value="ACI31331.1"/>
    <property type="molecule type" value="Genomic_DNA"/>
</dbReference>
<organism evidence="2">
    <name type="scientific">Pseudomonas aeruginosa</name>
    <dbReference type="NCBI Taxonomy" id="287"/>
    <lineage>
        <taxon>Bacteria</taxon>
        <taxon>Pseudomonadati</taxon>
        <taxon>Pseudomonadota</taxon>
        <taxon>Gammaproteobacteria</taxon>
        <taxon>Pseudomonadales</taxon>
        <taxon>Pseudomonadaceae</taxon>
        <taxon>Pseudomonas</taxon>
    </lineage>
</organism>
<dbReference type="SUPFAM" id="SSF55729">
    <property type="entry name" value="Acyl-CoA N-acyltransferases (Nat)"/>
    <property type="match status" value="1"/>
</dbReference>
<evidence type="ECO:0000313" key="12">
    <source>
        <dbReference type="EMBL" id="CAZ48635.1"/>
    </source>
</evidence>
<evidence type="ECO:0000259" key="1">
    <source>
        <dbReference type="PROSITE" id="PS51186"/>
    </source>
</evidence>
<dbReference type="EMBL" id="FN397618">
    <property type="protein sequence ID" value="CAZ48605.1"/>
    <property type="molecule type" value="Genomic_DNA"/>
</dbReference>
<dbReference type="EMBL" id="JF414727">
    <property type="protein sequence ID" value="AEX26006.1"/>
    <property type="molecule type" value="Genomic_DNA"/>
</dbReference>
<dbReference type="EMBL" id="AF263519">
    <property type="protein sequence ID" value="AAK26254.2"/>
    <property type="molecule type" value="Genomic_DNA"/>
</dbReference>
<sequence>MSILPVKEQDAADWLALRNLLWLADDHASEIEQYFSGGFEEPAEVLIARDATGAAVGHVELSIRHDLEELQGIKTGYIEGLYVAPSHRSTDLVRRFLRESEKWALEQGCSAFASDRSDRVITHRKFAGSAV</sequence>
<evidence type="ECO:0000313" key="4">
    <source>
        <dbReference type="EMBL" id="ACI31331.1"/>
    </source>
</evidence>
<dbReference type="EMBL" id="FN397625">
    <property type="protein sequence ID" value="CAZ48640.1"/>
    <property type="molecule type" value="Genomic_DNA"/>
</dbReference>
<dbReference type="CDD" id="cd04301">
    <property type="entry name" value="NAT_SF"/>
    <property type="match status" value="1"/>
</dbReference>
<dbReference type="EMBL" id="FN397618">
    <property type="protein sequence ID" value="CAZ48603.1"/>
    <property type="molecule type" value="Genomic_DNA"/>
</dbReference>
<evidence type="ECO:0000313" key="6">
    <source>
        <dbReference type="EMBL" id="AEX26006.1"/>
    </source>
</evidence>
<dbReference type="EMBL" id="GU390402">
    <property type="protein sequence ID" value="ADU86604.1"/>
    <property type="molecule type" value="Genomic_DNA"/>
</dbReference>
<evidence type="ECO:0000313" key="8">
    <source>
        <dbReference type="EMBL" id="CAZ48610.1"/>
    </source>
</evidence>
<protein>
    <submittedName>
        <fullName evidence="5">Aminoglycoside acetyltransferase AAC(6')-29b</fullName>
    </submittedName>
    <submittedName>
        <fullName evidence="2">Aminoglycoside acetyltransferase type I</fullName>
    </submittedName>
    <submittedName>
        <fullName evidence="3 7">Aminoglycoside-6'N-acetyltransferase</fullName>
    </submittedName>
</protein>
<reference evidence="5" key="4">
    <citation type="submission" date="2010-01" db="EMBL/GenBank/DDBJ databases">
        <title>GIM-1 and VIM-2-like Metallo-beta-Lactamases in Pseudomonas aeruginosa from Germany.</title>
        <authorList>
            <person name="Rieber H."/>
            <person name="Frontzek A."/>
        </authorList>
    </citation>
    <scope>NUCLEOTIDE SEQUENCE</scope>
    <source>
        <strain evidence="5">MG2134</strain>
    </source>
</reference>
<proteinExistence type="predicted"/>